<organism evidence="2">
    <name type="scientific">Francisella philomiragia subsp. philomiragia (strain ATCC 25017 / CCUG 19701 / FSC 153 / O#319-036)</name>
    <dbReference type="NCBI Taxonomy" id="484022"/>
    <lineage>
        <taxon>Bacteria</taxon>
        <taxon>Pseudomonadati</taxon>
        <taxon>Pseudomonadota</taxon>
        <taxon>Gammaproteobacteria</taxon>
        <taxon>Thiotrichales</taxon>
        <taxon>Francisellaceae</taxon>
        <taxon>Francisella</taxon>
    </lineage>
</organism>
<name>B0U197_FRAP2</name>
<reference evidence="2" key="1">
    <citation type="submission" date="2009-01" db="EMBL/GenBank/DDBJ databases">
        <title>Complete sequence of chromosome of Francisella philomiragia subsp. philomiragia ATCC 25017.</title>
        <authorList>
            <consortium name="US DOE Joint Genome Institute"/>
            <person name="Copeland A."/>
            <person name="Lucas S."/>
            <person name="Lapidus A."/>
            <person name="Barry K."/>
            <person name="Detter J.C."/>
            <person name="Glavina del Rio T."/>
            <person name="Hammon N."/>
            <person name="Israni S."/>
            <person name="Dalin E."/>
            <person name="Tice H."/>
            <person name="Pitluck S."/>
            <person name="Chain P."/>
            <person name="Malfatti S."/>
            <person name="Shin M."/>
            <person name="Vergez L."/>
            <person name="Schmutz J."/>
            <person name="Larimer F."/>
            <person name="Land M."/>
            <person name="Hauser L."/>
            <person name="Richardson P."/>
        </authorList>
    </citation>
    <scope>NUCLEOTIDE SEQUENCE</scope>
    <source>
        <strain evidence="2">ATCC 25017</strain>
    </source>
</reference>
<sequence length="118" mass="13782">MTVNIIEQSNNLLSLLGFIVSVLTLLVALYALNTWKKQMKGAGKFDVLRQLLLFSNKVELSIRKFRQPRVTLSDNSLKAEKEDKNKKYNLIVEEYLQLKKLDCTLNVYIDFKMHFIRS</sequence>
<keyword evidence="1" id="KW-0472">Membrane</keyword>
<keyword evidence="1" id="KW-1133">Transmembrane helix</keyword>
<proteinExistence type="predicted"/>
<protein>
    <submittedName>
        <fullName evidence="2">Uncharacterized protein</fullName>
    </submittedName>
</protein>
<accession>B0U197</accession>
<dbReference type="HOGENOM" id="CLU_2069668_0_0_6"/>
<feature type="transmembrane region" description="Helical" evidence="1">
    <location>
        <begin position="12"/>
        <end position="32"/>
    </location>
</feature>
<dbReference type="AlphaFoldDB" id="B0U197"/>
<gene>
    <name evidence="2" type="ordered locus">Fphi_1889</name>
</gene>
<evidence type="ECO:0000313" key="2">
    <source>
        <dbReference type="EMBL" id="ABZ88116.1"/>
    </source>
</evidence>
<keyword evidence="1" id="KW-0812">Transmembrane</keyword>
<dbReference type="KEGG" id="fph:Fphi_1889"/>
<evidence type="ECO:0000256" key="1">
    <source>
        <dbReference type="SAM" id="Phobius"/>
    </source>
</evidence>
<dbReference type="EMBL" id="CP000937">
    <property type="protein sequence ID" value="ABZ88116.1"/>
    <property type="molecule type" value="Genomic_DNA"/>
</dbReference>